<proteinExistence type="predicted"/>
<evidence type="ECO:0000313" key="4">
    <source>
        <dbReference type="Proteomes" id="UP000299211"/>
    </source>
</evidence>
<dbReference type="AlphaFoldDB" id="A0A4D4MR16"/>
<feature type="region of interest" description="Disordered" evidence="1">
    <location>
        <begin position="68"/>
        <end position="98"/>
    </location>
</feature>
<dbReference type="Proteomes" id="UP000302139">
    <property type="component" value="Unassembled WGS sequence"/>
</dbReference>
<evidence type="ECO:0000313" key="5">
    <source>
        <dbReference type="Proteomes" id="UP000302139"/>
    </source>
</evidence>
<dbReference type="EMBL" id="BJHX01000001">
    <property type="protein sequence ID" value="GDY65224.1"/>
    <property type="molecule type" value="Genomic_DNA"/>
</dbReference>
<feature type="compositionally biased region" description="Low complexity" evidence="1">
    <location>
        <begin position="82"/>
        <end position="98"/>
    </location>
</feature>
<feature type="compositionally biased region" description="Basic and acidic residues" evidence="1">
    <location>
        <begin position="30"/>
        <end position="40"/>
    </location>
</feature>
<evidence type="ECO:0000256" key="1">
    <source>
        <dbReference type="SAM" id="MobiDB-lite"/>
    </source>
</evidence>
<evidence type="ECO:0000313" key="2">
    <source>
        <dbReference type="EMBL" id="GDY65224.1"/>
    </source>
</evidence>
<dbReference type="EMBL" id="BJHY01000001">
    <property type="protein sequence ID" value="GDY74561.1"/>
    <property type="molecule type" value="Genomic_DNA"/>
</dbReference>
<feature type="region of interest" description="Disordered" evidence="1">
    <location>
        <begin position="1"/>
        <end position="40"/>
    </location>
</feature>
<sequence length="98" mass="10727">MVQGFTAAADRHDLSSSVHPREAAPAAARRVAEQPLRERPALTGVVVHNEPVLKPLIDASNNSAWAFRATSPSRQSAPTNWRRAPASRSPRSLSRPRR</sequence>
<evidence type="ECO:0000313" key="3">
    <source>
        <dbReference type="EMBL" id="GDY74561.1"/>
    </source>
</evidence>
<organism evidence="3 4">
    <name type="scientific">Streptomyces avermitilis</name>
    <dbReference type="NCBI Taxonomy" id="33903"/>
    <lineage>
        <taxon>Bacteria</taxon>
        <taxon>Bacillati</taxon>
        <taxon>Actinomycetota</taxon>
        <taxon>Actinomycetes</taxon>
        <taxon>Kitasatosporales</taxon>
        <taxon>Streptomycetaceae</taxon>
        <taxon>Streptomyces</taxon>
    </lineage>
</organism>
<name>A0A4D4MR16_STRAX</name>
<comment type="caution">
    <text evidence="3">The sequence shown here is derived from an EMBL/GenBank/DDBJ whole genome shotgun (WGS) entry which is preliminary data.</text>
</comment>
<reference evidence="3 4" key="1">
    <citation type="submission" date="2019-04" db="EMBL/GenBank/DDBJ databases">
        <title>Draft genome sequences of Streptomyces avermitilis ATCC 31267.</title>
        <authorList>
            <person name="Komaki H."/>
            <person name="Tamura T."/>
            <person name="Hosoyama A."/>
        </authorList>
    </citation>
    <scope>NUCLEOTIDE SEQUENCE [LARGE SCALE GENOMIC DNA]</scope>
    <source>
        <strain evidence="3 4">ATCC 31267</strain>
    </source>
</reference>
<gene>
    <name evidence="2" type="ORF">SAV14893_046170</name>
    <name evidence="3" type="ORF">SAV31267_040460</name>
</gene>
<protein>
    <submittedName>
        <fullName evidence="3">Uncharacterized protein</fullName>
    </submittedName>
</protein>
<reference evidence="2 5" key="2">
    <citation type="submission" date="2019-04" db="EMBL/GenBank/DDBJ databases">
        <title>Draft genome sequences of Streptomyces avermitilis NBRC 14893.</title>
        <authorList>
            <person name="Komaki H."/>
            <person name="Tamura T."/>
            <person name="Hosoyama A."/>
        </authorList>
    </citation>
    <scope>NUCLEOTIDE SEQUENCE [LARGE SCALE GENOMIC DNA]</scope>
    <source>
        <strain evidence="2 5">NBRC 14893</strain>
    </source>
</reference>
<dbReference type="STRING" id="33903.AQJ43_25000"/>
<dbReference type="Proteomes" id="UP000299211">
    <property type="component" value="Unassembled WGS sequence"/>
</dbReference>
<feature type="compositionally biased region" description="Polar residues" evidence="1">
    <location>
        <begin position="68"/>
        <end position="79"/>
    </location>
</feature>
<feature type="compositionally biased region" description="Basic and acidic residues" evidence="1">
    <location>
        <begin position="9"/>
        <end position="22"/>
    </location>
</feature>
<accession>A0A4D4MR16</accession>